<evidence type="ECO:0000259" key="1">
    <source>
        <dbReference type="Pfam" id="PF00535"/>
    </source>
</evidence>
<dbReference type="PANTHER" id="PTHR43685">
    <property type="entry name" value="GLYCOSYLTRANSFERASE"/>
    <property type="match status" value="1"/>
</dbReference>
<name>U7Q8M0_9CYAN</name>
<evidence type="ECO:0000313" key="3">
    <source>
        <dbReference type="Proteomes" id="UP000017127"/>
    </source>
</evidence>
<feature type="domain" description="Glycosyltransferase 2-like" evidence="1">
    <location>
        <begin position="4"/>
        <end position="121"/>
    </location>
</feature>
<evidence type="ECO:0000313" key="2">
    <source>
        <dbReference type="EMBL" id="ERT03552.1"/>
    </source>
</evidence>
<dbReference type="AlphaFoldDB" id="U7Q8M0"/>
<accession>U7Q8M0</accession>
<dbReference type="Pfam" id="PF00535">
    <property type="entry name" value="Glycos_transf_2"/>
    <property type="match status" value="1"/>
</dbReference>
<dbReference type="Gene3D" id="3.90.550.10">
    <property type="entry name" value="Spore Coat Polysaccharide Biosynthesis Protein SpsA, Chain A"/>
    <property type="match status" value="1"/>
</dbReference>
<dbReference type="InterPro" id="IPR050834">
    <property type="entry name" value="Glycosyltransf_2"/>
</dbReference>
<keyword evidence="2" id="KW-0808">Transferase</keyword>
<dbReference type="InterPro" id="IPR029044">
    <property type="entry name" value="Nucleotide-diphossugar_trans"/>
</dbReference>
<feature type="non-terminal residue" evidence="2">
    <location>
        <position position="1"/>
    </location>
</feature>
<keyword evidence="3" id="KW-1185">Reference proteome</keyword>
<dbReference type="GO" id="GO:0016740">
    <property type="term" value="F:transferase activity"/>
    <property type="evidence" value="ECO:0007669"/>
    <property type="project" value="UniProtKB-KW"/>
</dbReference>
<gene>
    <name evidence="2" type="ORF">M595_6510</name>
</gene>
<reference evidence="2 3" key="1">
    <citation type="journal article" date="2013" name="Front. Microbiol.">
        <title>Comparative genomic analyses of the cyanobacterium, Lyngbya aestuarii BL J, a powerful hydrogen producer.</title>
        <authorList>
            <person name="Kothari A."/>
            <person name="Vaughn M."/>
            <person name="Garcia-Pichel F."/>
        </authorList>
    </citation>
    <scope>NUCLEOTIDE SEQUENCE [LARGE SCALE GENOMIC DNA]</scope>
    <source>
        <strain evidence="2 3">BL J</strain>
    </source>
</reference>
<dbReference type="OrthoDB" id="9179784at2"/>
<dbReference type="SUPFAM" id="SSF53448">
    <property type="entry name" value="Nucleotide-diphospho-sugar transferases"/>
    <property type="match status" value="1"/>
</dbReference>
<comment type="caution">
    <text evidence="2">The sequence shown here is derived from an EMBL/GenBank/DDBJ whole genome shotgun (WGS) entry which is preliminary data.</text>
</comment>
<proteinExistence type="predicted"/>
<sequence length="132" mass="15264">PYVRAVIEEYVHQNSRIKRVFRSENGHISACSNSALEIATGEFIALLDHDDLLTSDALEEVVRLLNQHPEADMIYSDEDKIDDHNQLREAAYKPDWCPDSFLSRMYTCHLGVYRRSLVNQIGGFRIRSEEHT</sequence>
<dbReference type="PANTHER" id="PTHR43685:SF2">
    <property type="entry name" value="GLYCOSYLTRANSFERASE 2-LIKE DOMAIN-CONTAINING PROTEIN"/>
    <property type="match status" value="1"/>
</dbReference>
<feature type="non-terminal residue" evidence="2">
    <location>
        <position position="132"/>
    </location>
</feature>
<dbReference type="Proteomes" id="UP000017127">
    <property type="component" value="Unassembled WGS sequence"/>
</dbReference>
<organism evidence="2 3">
    <name type="scientific">Lyngbya aestuarii BL J</name>
    <dbReference type="NCBI Taxonomy" id="1348334"/>
    <lineage>
        <taxon>Bacteria</taxon>
        <taxon>Bacillati</taxon>
        <taxon>Cyanobacteriota</taxon>
        <taxon>Cyanophyceae</taxon>
        <taxon>Oscillatoriophycideae</taxon>
        <taxon>Oscillatoriales</taxon>
        <taxon>Microcoleaceae</taxon>
        <taxon>Lyngbya</taxon>
    </lineage>
</organism>
<dbReference type="RefSeq" id="WP_023070032.1">
    <property type="nucleotide sequence ID" value="NZ_AUZM01000381.1"/>
</dbReference>
<dbReference type="InterPro" id="IPR001173">
    <property type="entry name" value="Glyco_trans_2-like"/>
</dbReference>
<dbReference type="EMBL" id="AUZM01000381">
    <property type="protein sequence ID" value="ERT03552.1"/>
    <property type="molecule type" value="Genomic_DNA"/>
</dbReference>
<protein>
    <submittedName>
        <fullName evidence="2">Glycosyl transferase 2 family protein</fullName>
    </submittedName>
</protein>